<feature type="signal peptide" evidence="3">
    <location>
        <begin position="1"/>
        <end position="28"/>
    </location>
</feature>
<dbReference type="EMBL" id="DXBU01000122">
    <property type="protein sequence ID" value="HIZ22895.1"/>
    <property type="molecule type" value="Genomic_DNA"/>
</dbReference>
<dbReference type="InterPro" id="IPR000668">
    <property type="entry name" value="Peptidase_C1A_C"/>
</dbReference>
<dbReference type="InterPro" id="IPR040528">
    <property type="entry name" value="Lectin-like"/>
</dbReference>
<dbReference type="GO" id="GO:0008234">
    <property type="term" value="F:cysteine-type peptidase activity"/>
    <property type="evidence" value="ECO:0007669"/>
    <property type="project" value="InterPro"/>
</dbReference>
<feature type="region of interest" description="Disordered" evidence="2">
    <location>
        <begin position="86"/>
        <end position="121"/>
    </location>
</feature>
<dbReference type="PANTHER" id="PTHR12411">
    <property type="entry name" value="CYSTEINE PROTEASE FAMILY C1-RELATED"/>
    <property type="match status" value="1"/>
</dbReference>
<dbReference type="SUPFAM" id="SSF54001">
    <property type="entry name" value="Cysteine proteinases"/>
    <property type="match status" value="1"/>
</dbReference>
<evidence type="ECO:0000256" key="2">
    <source>
        <dbReference type="SAM" id="MobiDB-lite"/>
    </source>
</evidence>
<dbReference type="GO" id="GO:0006508">
    <property type="term" value="P:proteolysis"/>
    <property type="evidence" value="ECO:0007669"/>
    <property type="project" value="InterPro"/>
</dbReference>
<protein>
    <recommendedName>
        <fullName evidence="4">Peptidase C1A papain C-terminal domain-containing protein</fullName>
    </recommendedName>
</protein>
<dbReference type="AlphaFoldDB" id="A0A9D2DTQ8"/>
<evidence type="ECO:0000256" key="1">
    <source>
        <dbReference type="ARBA" id="ARBA00008455"/>
    </source>
</evidence>
<dbReference type="CDD" id="cd02619">
    <property type="entry name" value="Peptidase_C1"/>
    <property type="match status" value="1"/>
</dbReference>
<evidence type="ECO:0000313" key="6">
    <source>
        <dbReference type="Proteomes" id="UP000824041"/>
    </source>
</evidence>
<reference evidence="5" key="1">
    <citation type="journal article" date="2021" name="PeerJ">
        <title>Extensive microbial diversity within the chicken gut microbiome revealed by metagenomics and culture.</title>
        <authorList>
            <person name="Gilroy R."/>
            <person name="Ravi A."/>
            <person name="Getino M."/>
            <person name="Pursley I."/>
            <person name="Horton D.L."/>
            <person name="Alikhan N.F."/>
            <person name="Baker D."/>
            <person name="Gharbi K."/>
            <person name="Hall N."/>
            <person name="Watson M."/>
            <person name="Adriaenssens E.M."/>
            <person name="Foster-Nyarko E."/>
            <person name="Jarju S."/>
            <person name="Secka A."/>
            <person name="Antonio M."/>
            <person name="Oren A."/>
            <person name="Chaudhuri R.R."/>
            <person name="La Ragione R."/>
            <person name="Hildebrand F."/>
            <person name="Pallen M.J."/>
        </authorList>
    </citation>
    <scope>NUCLEOTIDE SEQUENCE</scope>
    <source>
        <strain evidence="5">14324</strain>
    </source>
</reference>
<dbReference type="InterPro" id="IPR038765">
    <property type="entry name" value="Papain-like_cys_pep_sf"/>
</dbReference>
<dbReference type="Gene3D" id="2.60.40.10">
    <property type="entry name" value="Immunoglobulins"/>
    <property type="match status" value="1"/>
</dbReference>
<keyword evidence="3" id="KW-0732">Signal</keyword>
<comment type="caution">
    <text evidence="5">The sequence shown here is derived from an EMBL/GenBank/DDBJ whole genome shotgun (WGS) entry which is preliminary data.</text>
</comment>
<dbReference type="Gene3D" id="3.90.70.10">
    <property type="entry name" value="Cysteine proteinases"/>
    <property type="match status" value="1"/>
</dbReference>
<comment type="similarity">
    <text evidence="1">Belongs to the peptidase C1 family.</text>
</comment>
<evidence type="ECO:0000256" key="3">
    <source>
        <dbReference type="SAM" id="SignalP"/>
    </source>
</evidence>
<dbReference type="Proteomes" id="UP000824041">
    <property type="component" value="Unassembled WGS sequence"/>
</dbReference>
<feature type="domain" description="Peptidase C1A papain C-terminal" evidence="4">
    <location>
        <begin position="153"/>
        <end position="413"/>
    </location>
</feature>
<evidence type="ECO:0000313" key="5">
    <source>
        <dbReference type="EMBL" id="HIZ22895.1"/>
    </source>
</evidence>
<dbReference type="SMART" id="SM00645">
    <property type="entry name" value="Pept_C1"/>
    <property type="match status" value="1"/>
</dbReference>
<evidence type="ECO:0000259" key="4">
    <source>
        <dbReference type="SMART" id="SM00645"/>
    </source>
</evidence>
<dbReference type="InterPro" id="IPR013128">
    <property type="entry name" value="Peptidase_C1A"/>
</dbReference>
<feature type="chain" id="PRO_5038364180" description="Peptidase C1A papain C-terminal domain-containing protein" evidence="3">
    <location>
        <begin position="29"/>
        <end position="806"/>
    </location>
</feature>
<gene>
    <name evidence="5" type="ORF">IAA21_08895</name>
</gene>
<dbReference type="Pfam" id="PF18560">
    <property type="entry name" value="Lectin_like"/>
    <property type="match status" value="1"/>
</dbReference>
<reference evidence="5" key="2">
    <citation type="submission" date="2021-04" db="EMBL/GenBank/DDBJ databases">
        <authorList>
            <person name="Gilroy R."/>
        </authorList>
    </citation>
    <scope>NUCLEOTIDE SEQUENCE</scope>
    <source>
        <strain evidence="5">14324</strain>
    </source>
</reference>
<sequence length="806" mass="88232">MRFKFLSKCLTCLSVTFFVSLASVSSVSAGTVYELYELVEGAPSESGYLPSYDPAAMFDIEESGQENDSSQVSDETLISDGNVQEMPNAQAGTDAFSDGGSPGDADIFDDGGAGQTDPGQNVQVFSDDTSADDDVSLFSDQSEDTDNSSMFYAVSSYRLSDEGISTGVKNQGNLNVCWAFSTLESIETGMMKRGLAGAGVDLSETHLVYSTFHGKNSNTLDGTREETFVPITTSGTVTRWTQGSGNHFYSTATLARGYGVAESSDYPLSLLFDADVIDGEGSTSSILDNLIDKNVSKARLKNCYWLPEVNYQPLLNGPVEFRPEKIKIIKYFIKNFGGVEVGVKANGTPDPYDSATNSIYNPDPVTPDHSVTLIGWDDNKETAADKPGAFLMQNSWGSGRGENGLFWISYYDRSLKQPSFYEMEDEPLGQAQDVVISQYDGTGYASVIKPKNPSSDLRISGANVFTSPVNQYLDQVSFYAAAFPLSYEISVYRNVDTSPDTGVLVYKQTGSLSYAGYFTIDLAKSIPIAQGEKFAVEVKFDDQNGYVPHERVSSNSSSRIYTADYGQSYLYDGENWSDMMDLDYHCNICIKGIGTATTDAIEPIQTQPPKPVISSVKISNGNQAAVNVKEDTAHVDGYDFVIGTSKDFLTTKDYAQVKKNITNSRVTFSYIPKGTYYVAVHSFKRDGDGTKIFSSWSDIYTLKIQGTTPGKVKIQNCRTGKGTLNLSYSKAANAYRYEYVLSKKSFGSSTFNPSARMKTLTGRPYEKISLKNIPKGTYYFGIRAYTLGEGNTKVYGKWTVKKVNIQ</sequence>
<dbReference type="InterPro" id="IPR013783">
    <property type="entry name" value="Ig-like_fold"/>
</dbReference>
<proteinExistence type="inferred from homology"/>
<accession>A0A9D2DTQ8</accession>
<dbReference type="Pfam" id="PF00112">
    <property type="entry name" value="Peptidase_C1"/>
    <property type="match status" value="1"/>
</dbReference>
<organism evidence="5 6">
    <name type="scientific">Candidatus Blautia faecigallinarum</name>
    <dbReference type="NCBI Taxonomy" id="2838488"/>
    <lineage>
        <taxon>Bacteria</taxon>
        <taxon>Bacillati</taxon>
        <taxon>Bacillota</taxon>
        <taxon>Clostridia</taxon>
        <taxon>Lachnospirales</taxon>
        <taxon>Lachnospiraceae</taxon>
        <taxon>Blautia</taxon>
    </lineage>
</organism>
<name>A0A9D2DTQ8_9FIRM</name>